<name>A0A1G7FI71_9PROT</name>
<feature type="signal peptide" evidence="2">
    <location>
        <begin position="1"/>
        <end position="18"/>
    </location>
</feature>
<evidence type="ECO:0000256" key="2">
    <source>
        <dbReference type="SAM" id="SignalP"/>
    </source>
</evidence>
<dbReference type="SUPFAM" id="SSF46626">
    <property type="entry name" value="Cytochrome c"/>
    <property type="match status" value="1"/>
</dbReference>
<reference evidence="3 4" key="1">
    <citation type="submission" date="2016-10" db="EMBL/GenBank/DDBJ databases">
        <authorList>
            <person name="de Groot N.N."/>
        </authorList>
    </citation>
    <scope>NUCLEOTIDE SEQUENCE [LARGE SCALE GENOMIC DNA]</scope>
    <source>
        <strain evidence="3 4">ATCC 700224</strain>
    </source>
</reference>
<dbReference type="OrthoDB" id="9805828at2"/>
<protein>
    <recommendedName>
        <fullName evidence="5">Sulfite dehydrogenase (Cytochrome) subunit SorB</fullName>
    </recommendedName>
</protein>
<evidence type="ECO:0008006" key="5">
    <source>
        <dbReference type="Google" id="ProtNLM"/>
    </source>
</evidence>
<dbReference type="RefSeq" id="WP_092787377.1">
    <property type="nucleotide sequence ID" value="NZ_FNAP01000011.1"/>
</dbReference>
<evidence type="ECO:0000256" key="1">
    <source>
        <dbReference type="SAM" id="MobiDB-lite"/>
    </source>
</evidence>
<organism evidence="3 4">
    <name type="scientific">Rhodospira trueperi</name>
    <dbReference type="NCBI Taxonomy" id="69960"/>
    <lineage>
        <taxon>Bacteria</taxon>
        <taxon>Pseudomonadati</taxon>
        <taxon>Pseudomonadota</taxon>
        <taxon>Alphaproteobacteria</taxon>
        <taxon>Rhodospirillales</taxon>
        <taxon>Rhodospirillaceae</taxon>
        <taxon>Rhodospira</taxon>
    </lineage>
</organism>
<keyword evidence="2" id="KW-0732">Signal</keyword>
<accession>A0A1G7FI71</accession>
<evidence type="ECO:0000313" key="3">
    <source>
        <dbReference type="EMBL" id="SDE75609.1"/>
    </source>
</evidence>
<dbReference type="InterPro" id="IPR036909">
    <property type="entry name" value="Cyt_c-like_dom_sf"/>
</dbReference>
<proteinExistence type="predicted"/>
<sequence>MVAVACAVAVLFPGSAIAQQRETLPGDGEGKWIVESWCSACHSLNMVVQQGMSRRRWDETLVWMVEKQGMPELPDDARETVLDYLAEHFGQEHRPGGRAGSPMSIGTGVQPLFPTQ</sequence>
<dbReference type="Gene3D" id="1.10.760.10">
    <property type="entry name" value="Cytochrome c-like domain"/>
    <property type="match status" value="1"/>
</dbReference>
<feature type="region of interest" description="Disordered" evidence="1">
    <location>
        <begin position="92"/>
        <end position="116"/>
    </location>
</feature>
<feature type="chain" id="PRO_5011712483" description="Sulfite dehydrogenase (Cytochrome) subunit SorB" evidence="2">
    <location>
        <begin position="19"/>
        <end position="116"/>
    </location>
</feature>
<gene>
    <name evidence="3" type="ORF">SAMN05421720_11183</name>
</gene>
<dbReference type="GO" id="GO:0009055">
    <property type="term" value="F:electron transfer activity"/>
    <property type="evidence" value="ECO:0007669"/>
    <property type="project" value="InterPro"/>
</dbReference>
<dbReference type="AlphaFoldDB" id="A0A1G7FI71"/>
<evidence type="ECO:0000313" key="4">
    <source>
        <dbReference type="Proteomes" id="UP000199412"/>
    </source>
</evidence>
<keyword evidence="4" id="KW-1185">Reference proteome</keyword>
<dbReference type="STRING" id="69960.SAMN05421720_11183"/>
<dbReference type="GO" id="GO:0020037">
    <property type="term" value="F:heme binding"/>
    <property type="evidence" value="ECO:0007669"/>
    <property type="project" value="InterPro"/>
</dbReference>
<dbReference type="Proteomes" id="UP000199412">
    <property type="component" value="Unassembled WGS sequence"/>
</dbReference>
<dbReference type="EMBL" id="FNAP01000011">
    <property type="protein sequence ID" value="SDE75609.1"/>
    <property type="molecule type" value="Genomic_DNA"/>
</dbReference>